<evidence type="ECO:0000256" key="4">
    <source>
        <dbReference type="ARBA" id="ARBA00022927"/>
    </source>
</evidence>
<evidence type="ECO:0000256" key="5">
    <source>
        <dbReference type="ARBA" id="ARBA00022989"/>
    </source>
</evidence>
<feature type="coiled-coil region" evidence="7">
    <location>
        <begin position="157"/>
        <end position="187"/>
    </location>
</feature>
<sequence>MTDIQYWDDTLTEECEEIQKLIDRVQSMGDGKSAVFDKIEKHIRGAQGTKRSFKMETRLVADVADRRKMEARLQNLDQKLNALSADCKALRQEHERGELFDGGGGEVDVDAINEDDAVKGGDNMLKETENIQNKTQDSLSNTKQMIAASKEVGMATLEELERQRDVLNNIEKEVDRVDDNLARAEALMKQFGKRMASDKFIQCFAVLNCLLLGGVIVYAVVKGGGLPGSEQVSPTNPLDSGTPAAEEGTRLLFLRH</sequence>
<keyword evidence="6 9" id="KW-0472">Membrane</keyword>
<accession>A0A9N8ECM6</accession>
<evidence type="ECO:0000256" key="8">
    <source>
        <dbReference type="SAM" id="MobiDB-lite"/>
    </source>
</evidence>
<dbReference type="PROSITE" id="PS50192">
    <property type="entry name" value="T_SNARE"/>
    <property type="match status" value="1"/>
</dbReference>
<evidence type="ECO:0000256" key="6">
    <source>
        <dbReference type="ARBA" id="ARBA00023136"/>
    </source>
</evidence>
<dbReference type="SMART" id="SM00397">
    <property type="entry name" value="t_SNARE"/>
    <property type="match status" value="1"/>
</dbReference>
<dbReference type="GO" id="GO:0015031">
    <property type="term" value="P:protein transport"/>
    <property type="evidence" value="ECO:0007669"/>
    <property type="project" value="UniProtKB-KW"/>
</dbReference>
<evidence type="ECO:0000256" key="1">
    <source>
        <dbReference type="ARBA" id="ARBA00004211"/>
    </source>
</evidence>
<dbReference type="Proteomes" id="UP001153069">
    <property type="component" value="Unassembled WGS sequence"/>
</dbReference>
<dbReference type="SUPFAM" id="SSF58038">
    <property type="entry name" value="SNARE fusion complex"/>
    <property type="match status" value="1"/>
</dbReference>
<dbReference type="GO" id="GO:0005789">
    <property type="term" value="C:endoplasmic reticulum membrane"/>
    <property type="evidence" value="ECO:0007669"/>
    <property type="project" value="TreeGrafter"/>
</dbReference>
<reference evidence="11" key="1">
    <citation type="submission" date="2020-06" db="EMBL/GenBank/DDBJ databases">
        <authorList>
            <consortium name="Plant Systems Biology data submission"/>
        </authorList>
    </citation>
    <scope>NUCLEOTIDE SEQUENCE</scope>
    <source>
        <strain evidence="11">D6</strain>
    </source>
</reference>
<dbReference type="Pfam" id="PF12352">
    <property type="entry name" value="V-SNARE_C"/>
    <property type="match status" value="1"/>
</dbReference>
<keyword evidence="7" id="KW-0175">Coiled coil</keyword>
<evidence type="ECO:0000313" key="11">
    <source>
        <dbReference type="EMBL" id="CAB9516811.1"/>
    </source>
</evidence>
<dbReference type="PANTHER" id="PTHR21230:SF79">
    <property type="entry name" value="T-SNARE COILED-COIL HOMOLOGY DOMAIN-CONTAINING PROTEIN"/>
    <property type="match status" value="1"/>
</dbReference>
<evidence type="ECO:0000256" key="9">
    <source>
        <dbReference type="SAM" id="Phobius"/>
    </source>
</evidence>
<keyword evidence="3 9" id="KW-0812">Transmembrane</keyword>
<dbReference type="GO" id="GO:0012507">
    <property type="term" value="C:ER to Golgi transport vesicle membrane"/>
    <property type="evidence" value="ECO:0007669"/>
    <property type="project" value="TreeGrafter"/>
</dbReference>
<evidence type="ECO:0000259" key="10">
    <source>
        <dbReference type="PROSITE" id="PS50192"/>
    </source>
</evidence>
<keyword evidence="4" id="KW-0653">Protein transport</keyword>
<dbReference type="EMBL" id="CAICTM010000807">
    <property type="protein sequence ID" value="CAB9516811.1"/>
    <property type="molecule type" value="Genomic_DNA"/>
</dbReference>
<dbReference type="GO" id="GO:0005484">
    <property type="term" value="F:SNAP receptor activity"/>
    <property type="evidence" value="ECO:0007669"/>
    <property type="project" value="InterPro"/>
</dbReference>
<feature type="transmembrane region" description="Helical" evidence="9">
    <location>
        <begin position="200"/>
        <end position="221"/>
    </location>
</feature>
<dbReference type="OrthoDB" id="19261at2759"/>
<dbReference type="GO" id="GO:0005794">
    <property type="term" value="C:Golgi apparatus"/>
    <property type="evidence" value="ECO:0007669"/>
    <property type="project" value="TreeGrafter"/>
</dbReference>
<comment type="caution">
    <text evidence="11">The sequence shown here is derived from an EMBL/GenBank/DDBJ whole genome shotgun (WGS) entry which is preliminary data.</text>
</comment>
<keyword evidence="5 9" id="KW-1133">Transmembrane helix</keyword>
<evidence type="ECO:0000313" key="12">
    <source>
        <dbReference type="Proteomes" id="UP001153069"/>
    </source>
</evidence>
<keyword evidence="2" id="KW-0813">Transport</keyword>
<feature type="coiled-coil region" evidence="7">
    <location>
        <begin position="66"/>
        <end position="93"/>
    </location>
</feature>
<protein>
    <recommendedName>
        <fullName evidence="10">t-SNARE coiled-coil homology domain-containing protein</fullName>
    </recommendedName>
</protein>
<dbReference type="GO" id="GO:0006906">
    <property type="term" value="P:vesicle fusion"/>
    <property type="evidence" value="ECO:0007669"/>
    <property type="project" value="TreeGrafter"/>
</dbReference>
<dbReference type="PANTHER" id="PTHR21230">
    <property type="entry name" value="VESICLE TRANSPORT V-SNARE PROTEIN VTI1-RELATED"/>
    <property type="match status" value="1"/>
</dbReference>
<evidence type="ECO:0000256" key="2">
    <source>
        <dbReference type="ARBA" id="ARBA00022448"/>
    </source>
</evidence>
<keyword evidence="12" id="KW-1185">Reference proteome</keyword>
<comment type="subcellular location">
    <subcellularLocation>
        <location evidence="1">Membrane</location>
        <topology evidence="1">Single-pass type IV membrane protein</topology>
    </subcellularLocation>
</comment>
<dbReference type="AlphaFoldDB" id="A0A9N8ECM6"/>
<feature type="region of interest" description="Disordered" evidence="8">
    <location>
        <begin position="228"/>
        <end position="248"/>
    </location>
</feature>
<dbReference type="CDD" id="cd15861">
    <property type="entry name" value="SNARE_SNAP25N_23N_29N_SEC9N"/>
    <property type="match status" value="1"/>
</dbReference>
<gene>
    <name evidence="11" type="ORF">SEMRO_808_G205490.1</name>
</gene>
<name>A0A9N8ECM6_9STRA</name>
<dbReference type="Gene3D" id="1.20.5.110">
    <property type="match status" value="1"/>
</dbReference>
<proteinExistence type="predicted"/>
<dbReference type="InterPro" id="IPR044766">
    <property type="entry name" value="NPSN/SNAP25-like_N_SNARE"/>
</dbReference>
<organism evidence="11 12">
    <name type="scientific">Seminavis robusta</name>
    <dbReference type="NCBI Taxonomy" id="568900"/>
    <lineage>
        <taxon>Eukaryota</taxon>
        <taxon>Sar</taxon>
        <taxon>Stramenopiles</taxon>
        <taxon>Ochrophyta</taxon>
        <taxon>Bacillariophyta</taxon>
        <taxon>Bacillariophyceae</taxon>
        <taxon>Bacillariophycidae</taxon>
        <taxon>Naviculales</taxon>
        <taxon>Naviculaceae</taxon>
        <taxon>Seminavis</taxon>
    </lineage>
</organism>
<evidence type="ECO:0000256" key="7">
    <source>
        <dbReference type="SAM" id="Coils"/>
    </source>
</evidence>
<dbReference type="GO" id="GO:0000149">
    <property type="term" value="F:SNARE binding"/>
    <property type="evidence" value="ECO:0007669"/>
    <property type="project" value="TreeGrafter"/>
</dbReference>
<feature type="compositionally biased region" description="Polar residues" evidence="8">
    <location>
        <begin position="230"/>
        <end position="239"/>
    </location>
</feature>
<dbReference type="GO" id="GO:0031902">
    <property type="term" value="C:late endosome membrane"/>
    <property type="evidence" value="ECO:0007669"/>
    <property type="project" value="TreeGrafter"/>
</dbReference>
<dbReference type="GO" id="GO:0031201">
    <property type="term" value="C:SNARE complex"/>
    <property type="evidence" value="ECO:0007669"/>
    <property type="project" value="InterPro"/>
</dbReference>
<dbReference type="InterPro" id="IPR000727">
    <property type="entry name" value="T_SNARE_dom"/>
</dbReference>
<feature type="domain" description="T-SNARE coiled-coil homology" evidence="10">
    <location>
        <begin position="129"/>
        <end position="191"/>
    </location>
</feature>
<evidence type="ECO:0000256" key="3">
    <source>
        <dbReference type="ARBA" id="ARBA00022692"/>
    </source>
</evidence>